<sequence length="283" mass="31497">MKRYASLFFMIGLILFIAFGCGKDEVTPANSLQNDVAANNAEKEIVLEEKATAKIETKQENTKNDEERSEKGDSPDKANDKNEHPEKEDAESEGDSSTPAKTETPATNSEQEEATDRQNNSEKGETTKQPKQPEEQSQPNEQQDKKKEQENQEKQEKQKETPKQKPQEPSSYVTIAIDARDVKGQIVPQTNVEMKEGDTVLDVTKRILKQRGIQISVRGAGAGAYVEGIDNLYEFDEGQNSGWMIRLDGQLIKQSAGATPISEGQTIYWFYTTNYLKESGAGG</sequence>
<dbReference type="InterPro" id="IPR027954">
    <property type="entry name" value="Transcobalamin-like_C"/>
</dbReference>
<dbReference type="Gene3D" id="2.170.130.30">
    <property type="match status" value="1"/>
</dbReference>
<feature type="compositionally biased region" description="Basic and acidic residues" evidence="1">
    <location>
        <begin position="46"/>
        <end position="87"/>
    </location>
</feature>
<evidence type="ECO:0000313" key="3">
    <source>
        <dbReference type="EMBL" id="MFD2629902.1"/>
    </source>
</evidence>
<feature type="domain" description="Transcobalamin-like C-terminal" evidence="2">
    <location>
        <begin position="197"/>
        <end position="272"/>
    </location>
</feature>
<accession>A0ABW5Q2N6</accession>
<proteinExistence type="predicted"/>
<comment type="caution">
    <text evidence="3">The sequence shown here is derived from an EMBL/GenBank/DDBJ whole genome shotgun (WGS) entry which is preliminary data.</text>
</comment>
<dbReference type="Proteomes" id="UP001597451">
    <property type="component" value="Unassembled WGS sequence"/>
</dbReference>
<dbReference type="Pfam" id="PF14478">
    <property type="entry name" value="DUF4430"/>
    <property type="match status" value="1"/>
</dbReference>
<evidence type="ECO:0000313" key="4">
    <source>
        <dbReference type="Proteomes" id="UP001597451"/>
    </source>
</evidence>
<feature type="compositionally biased region" description="Polar residues" evidence="1">
    <location>
        <begin position="95"/>
        <end position="109"/>
    </location>
</feature>
<keyword evidence="4" id="KW-1185">Reference proteome</keyword>
<reference evidence="4" key="1">
    <citation type="journal article" date="2019" name="Int. J. Syst. Evol. Microbiol.">
        <title>The Global Catalogue of Microorganisms (GCM) 10K type strain sequencing project: providing services to taxonomists for standard genome sequencing and annotation.</title>
        <authorList>
            <consortium name="The Broad Institute Genomics Platform"/>
            <consortium name="The Broad Institute Genome Sequencing Center for Infectious Disease"/>
            <person name="Wu L."/>
            <person name="Ma J."/>
        </authorList>
    </citation>
    <scope>NUCLEOTIDE SEQUENCE [LARGE SCALE GENOMIC DNA]</scope>
    <source>
        <strain evidence="4">TISTR 1858</strain>
    </source>
</reference>
<feature type="compositionally biased region" description="Basic and acidic residues" evidence="1">
    <location>
        <begin position="142"/>
        <end position="166"/>
    </location>
</feature>
<gene>
    <name evidence="3" type="ORF">ACFSUN_14025</name>
</gene>
<dbReference type="PROSITE" id="PS51257">
    <property type="entry name" value="PROKAR_LIPOPROTEIN"/>
    <property type="match status" value="1"/>
</dbReference>
<name>A0ABW5Q2N6_9BACI</name>
<dbReference type="EMBL" id="JBHUMX010000041">
    <property type="protein sequence ID" value="MFD2629902.1"/>
    <property type="molecule type" value="Genomic_DNA"/>
</dbReference>
<feature type="region of interest" description="Disordered" evidence="1">
    <location>
        <begin position="46"/>
        <end position="172"/>
    </location>
</feature>
<evidence type="ECO:0000259" key="2">
    <source>
        <dbReference type="Pfam" id="PF14478"/>
    </source>
</evidence>
<protein>
    <submittedName>
        <fullName evidence="3">DUF4430 domain-containing protein</fullName>
    </submittedName>
</protein>
<evidence type="ECO:0000256" key="1">
    <source>
        <dbReference type="SAM" id="MobiDB-lite"/>
    </source>
</evidence>
<dbReference type="RefSeq" id="WP_379562690.1">
    <property type="nucleotide sequence ID" value="NZ_JBHUMX010000041.1"/>
</dbReference>
<feature type="compositionally biased region" description="Basic and acidic residues" evidence="1">
    <location>
        <begin position="114"/>
        <end position="134"/>
    </location>
</feature>
<organism evidence="3 4">
    <name type="scientific">Oceanobacillus kapialis</name>
    <dbReference type="NCBI Taxonomy" id="481353"/>
    <lineage>
        <taxon>Bacteria</taxon>
        <taxon>Bacillati</taxon>
        <taxon>Bacillota</taxon>
        <taxon>Bacilli</taxon>
        <taxon>Bacillales</taxon>
        <taxon>Bacillaceae</taxon>
        <taxon>Oceanobacillus</taxon>
    </lineage>
</organism>